<feature type="compositionally biased region" description="Polar residues" evidence="1">
    <location>
        <begin position="145"/>
        <end position="164"/>
    </location>
</feature>
<dbReference type="EMBL" id="OU503039">
    <property type="protein sequence ID" value="CAI9758863.1"/>
    <property type="molecule type" value="Genomic_DNA"/>
</dbReference>
<dbReference type="PANTHER" id="PTHR47481:SF10">
    <property type="entry name" value="COPIA-LIKE POLYPROTEIN_RETROTRANSPOSON"/>
    <property type="match status" value="1"/>
</dbReference>
<feature type="compositionally biased region" description="Polar residues" evidence="1">
    <location>
        <begin position="171"/>
        <end position="187"/>
    </location>
</feature>
<gene>
    <name evidence="2" type="ORF">FPE_LOCUS6293</name>
</gene>
<feature type="region of interest" description="Disordered" evidence="1">
    <location>
        <begin position="145"/>
        <end position="195"/>
    </location>
</feature>
<organism evidence="2 3">
    <name type="scientific">Fraxinus pennsylvanica</name>
    <dbReference type="NCBI Taxonomy" id="56036"/>
    <lineage>
        <taxon>Eukaryota</taxon>
        <taxon>Viridiplantae</taxon>
        <taxon>Streptophyta</taxon>
        <taxon>Embryophyta</taxon>
        <taxon>Tracheophyta</taxon>
        <taxon>Spermatophyta</taxon>
        <taxon>Magnoliopsida</taxon>
        <taxon>eudicotyledons</taxon>
        <taxon>Gunneridae</taxon>
        <taxon>Pentapetalae</taxon>
        <taxon>asterids</taxon>
        <taxon>lamiids</taxon>
        <taxon>Lamiales</taxon>
        <taxon>Oleaceae</taxon>
        <taxon>Oleeae</taxon>
        <taxon>Fraxinus</taxon>
    </lineage>
</organism>
<keyword evidence="3" id="KW-1185">Reference proteome</keyword>
<sequence length="195" mass="22102">MKIKKGAQSLDEYLRDFKSICDNLAAIKKPVSDLDKVFQFSQGLGPRYENFSLAMLAKPTSISFIWTVYEWIEKEKEDNGKTETNKGGGDLIDSDRERSLSFIFNITDNIDVGSFPNFSKHIAINEEKNNENVDHCITLDEIHEVSSSTDQNITDTRPNHANTNSDDEFPSSMQDDQEISSPNNSDLRSSRPTRD</sequence>
<dbReference type="PANTHER" id="PTHR47481">
    <property type="match status" value="1"/>
</dbReference>
<reference evidence="2" key="1">
    <citation type="submission" date="2023-05" db="EMBL/GenBank/DDBJ databases">
        <authorList>
            <person name="Huff M."/>
        </authorList>
    </citation>
    <scope>NUCLEOTIDE SEQUENCE</scope>
</reference>
<dbReference type="AlphaFoldDB" id="A0AAD2DNQ6"/>
<dbReference type="Proteomes" id="UP000834106">
    <property type="component" value="Chromosome 4"/>
</dbReference>
<protein>
    <submittedName>
        <fullName evidence="2">Uncharacterized protein</fullName>
    </submittedName>
</protein>
<evidence type="ECO:0000313" key="3">
    <source>
        <dbReference type="Proteomes" id="UP000834106"/>
    </source>
</evidence>
<proteinExistence type="predicted"/>
<name>A0AAD2DNQ6_9LAMI</name>
<evidence type="ECO:0000256" key="1">
    <source>
        <dbReference type="SAM" id="MobiDB-lite"/>
    </source>
</evidence>
<evidence type="ECO:0000313" key="2">
    <source>
        <dbReference type="EMBL" id="CAI9758863.1"/>
    </source>
</evidence>
<accession>A0AAD2DNQ6</accession>